<dbReference type="CDD" id="cd18089">
    <property type="entry name" value="SPOUT_Trm10-like"/>
    <property type="match status" value="1"/>
</dbReference>
<evidence type="ECO:0000256" key="1">
    <source>
        <dbReference type="ARBA" id="ARBA00012797"/>
    </source>
</evidence>
<evidence type="ECO:0000256" key="2">
    <source>
        <dbReference type="ARBA" id="ARBA00022603"/>
    </source>
</evidence>
<keyword evidence="9" id="KW-1185">Reference proteome</keyword>
<proteinExistence type="predicted"/>
<evidence type="ECO:0000256" key="3">
    <source>
        <dbReference type="ARBA" id="ARBA00022679"/>
    </source>
</evidence>
<accession>A0AAN9JSG6</accession>
<dbReference type="GO" id="GO:0000049">
    <property type="term" value="F:tRNA binding"/>
    <property type="evidence" value="ECO:0007669"/>
    <property type="project" value="TreeGrafter"/>
</dbReference>
<dbReference type="EC" id="2.1.1.221" evidence="1"/>
<dbReference type="PANTHER" id="PTHR13563:SF13">
    <property type="entry name" value="TRNA METHYLTRANSFERASE 10 HOMOLOG A"/>
    <property type="match status" value="1"/>
</dbReference>
<dbReference type="InterPro" id="IPR028564">
    <property type="entry name" value="MT_TRM10-typ"/>
</dbReference>
<dbReference type="InterPro" id="IPR038459">
    <property type="entry name" value="MT_TRM10-typ_sf"/>
</dbReference>
<name>A0AAN9JSG6_CLITE</name>
<comment type="caution">
    <text evidence="8">The sequence shown here is derived from an EMBL/GenBank/DDBJ whole genome shotgun (WGS) entry which is preliminary data.</text>
</comment>
<dbReference type="Proteomes" id="UP001359559">
    <property type="component" value="Unassembled WGS sequence"/>
</dbReference>
<evidence type="ECO:0000256" key="5">
    <source>
        <dbReference type="ARBA" id="ARBA00048434"/>
    </source>
</evidence>
<evidence type="ECO:0000256" key="4">
    <source>
        <dbReference type="ARBA" id="ARBA00022691"/>
    </source>
</evidence>
<keyword evidence="4" id="KW-0949">S-adenosyl-L-methionine</keyword>
<dbReference type="AlphaFoldDB" id="A0AAN9JSG6"/>
<evidence type="ECO:0000313" key="8">
    <source>
        <dbReference type="EMBL" id="KAK7303434.1"/>
    </source>
</evidence>
<dbReference type="Gene3D" id="3.40.1280.30">
    <property type="match status" value="1"/>
</dbReference>
<dbReference type="FunFam" id="3.40.1280.30:FF:000005">
    <property type="entry name" value="tRNA methyltransferase 10 A"/>
    <property type="match status" value="1"/>
</dbReference>
<evidence type="ECO:0000259" key="7">
    <source>
        <dbReference type="PROSITE" id="PS51675"/>
    </source>
</evidence>
<protein>
    <recommendedName>
        <fullName evidence="1">tRNA (guanine(9)-N(1))-methyltransferase</fullName>
        <ecNumber evidence="1">2.1.1.221</ecNumber>
    </recommendedName>
</protein>
<dbReference type="GO" id="GO:0005634">
    <property type="term" value="C:nucleus"/>
    <property type="evidence" value="ECO:0007669"/>
    <property type="project" value="TreeGrafter"/>
</dbReference>
<organism evidence="8 9">
    <name type="scientific">Clitoria ternatea</name>
    <name type="common">Butterfly pea</name>
    <dbReference type="NCBI Taxonomy" id="43366"/>
    <lineage>
        <taxon>Eukaryota</taxon>
        <taxon>Viridiplantae</taxon>
        <taxon>Streptophyta</taxon>
        <taxon>Embryophyta</taxon>
        <taxon>Tracheophyta</taxon>
        <taxon>Spermatophyta</taxon>
        <taxon>Magnoliopsida</taxon>
        <taxon>eudicotyledons</taxon>
        <taxon>Gunneridae</taxon>
        <taxon>Pentapetalae</taxon>
        <taxon>rosids</taxon>
        <taxon>fabids</taxon>
        <taxon>Fabales</taxon>
        <taxon>Fabaceae</taxon>
        <taxon>Papilionoideae</taxon>
        <taxon>50 kb inversion clade</taxon>
        <taxon>NPAAA clade</taxon>
        <taxon>indigoferoid/millettioid clade</taxon>
        <taxon>Phaseoleae</taxon>
        <taxon>Clitoria</taxon>
    </lineage>
</organism>
<feature type="compositionally biased region" description="Basic and acidic residues" evidence="6">
    <location>
        <begin position="200"/>
        <end position="229"/>
    </location>
</feature>
<dbReference type="PANTHER" id="PTHR13563">
    <property type="entry name" value="TRNA (GUANINE-9-) METHYLTRANSFERASE"/>
    <property type="match status" value="1"/>
</dbReference>
<feature type="domain" description="SAM-dependent MTase TRM10-type" evidence="7">
    <location>
        <begin position="265"/>
        <end position="455"/>
    </location>
</feature>
<sequence length="491" mass="56793">MEMRGNQKEPPRTRMDESEVAKNKLMGRTIFPICKKGRKGFRRYITSLKCDASAIWEKGYMTIRIGIRWKKRRNPTCLPRGKHAEMPLKKSHMDQTKVTEVCQLQGSRMDASSLSMRMSIEVNPMPENSSGRKQFRRVSSKTLIPTMPESEPHGGVDAGAPLMTMLTEERQNDETANEKRDADPSPVLSKNAQKKLAKQQRFEAKKAEKKALAKEQKRREVERKRKEWEESLANVPEEERAKLVESRRNLRKERMEKRTIEKESKRERLSLAREHGQNVVVDLQFSHLMNPNEIHSLVQQIMYCYAVNGRCTSPAHLWLTGCDGEMDKELKRIPGFDKWVIEKENRSYVDAFHDCKENLVYLTADSETVLEELDLKKIYVIGGLVDRNRWKGITLKKAQEQGIQTAKLPIGNFMKMSSSQVLTVNQVVEILLKFLETRDWKTSFFTVIPQRKRCQADSEGNAEDTIEKECEQNDDLTASKKKCIEEFPPNS</sequence>
<dbReference type="InterPro" id="IPR007356">
    <property type="entry name" value="tRNA_m1G_MeTrfase_euk"/>
</dbReference>
<dbReference type="GO" id="GO:0002939">
    <property type="term" value="P:tRNA N1-guanine methylation"/>
    <property type="evidence" value="ECO:0007669"/>
    <property type="project" value="TreeGrafter"/>
</dbReference>
<dbReference type="EMBL" id="JAYKXN010000003">
    <property type="protein sequence ID" value="KAK7303434.1"/>
    <property type="molecule type" value="Genomic_DNA"/>
</dbReference>
<gene>
    <name evidence="8" type="ORF">RJT34_14340</name>
</gene>
<comment type="catalytic activity">
    <reaction evidence="5">
        <text>guanosine(9) in tRNA + S-adenosyl-L-methionine = N(1)-methylguanosine(9) in tRNA + S-adenosyl-L-homocysteine + H(+)</text>
        <dbReference type="Rhea" id="RHEA:43156"/>
        <dbReference type="Rhea" id="RHEA-COMP:10367"/>
        <dbReference type="Rhea" id="RHEA-COMP:10368"/>
        <dbReference type="ChEBI" id="CHEBI:15378"/>
        <dbReference type="ChEBI" id="CHEBI:57856"/>
        <dbReference type="ChEBI" id="CHEBI:59789"/>
        <dbReference type="ChEBI" id="CHEBI:73542"/>
        <dbReference type="ChEBI" id="CHEBI:74269"/>
        <dbReference type="EC" id="2.1.1.221"/>
    </reaction>
</comment>
<reference evidence="8 9" key="1">
    <citation type="submission" date="2024-01" db="EMBL/GenBank/DDBJ databases">
        <title>The genomes of 5 underutilized Papilionoideae crops provide insights into root nodulation and disease resistance.</title>
        <authorList>
            <person name="Yuan L."/>
        </authorList>
    </citation>
    <scope>NUCLEOTIDE SEQUENCE [LARGE SCALE GENOMIC DNA]</scope>
    <source>
        <strain evidence="8">LY-2023</strain>
        <tissue evidence="8">Leaf</tissue>
    </source>
</reference>
<feature type="region of interest" description="Disordered" evidence="6">
    <location>
        <begin position="170"/>
        <end position="242"/>
    </location>
</feature>
<evidence type="ECO:0000256" key="6">
    <source>
        <dbReference type="SAM" id="MobiDB-lite"/>
    </source>
</evidence>
<dbReference type="PROSITE" id="PS51675">
    <property type="entry name" value="SAM_MT_TRM10"/>
    <property type="match status" value="1"/>
</dbReference>
<dbReference type="GO" id="GO:0052905">
    <property type="term" value="F:tRNA (guanosine(9)-N1)-methyltransferase activity"/>
    <property type="evidence" value="ECO:0007669"/>
    <property type="project" value="UniProtKB-EC"/>
</dbReference>
<keyword evidence="3" id="KW-0808">Transferase</keyword>
<evidence type="ECO:0000313" key="9">
    <source>
        <dbReference type="Proteomes" id="UP001359559"/>
    </source>
</evidence>
<feature type="compositionally biased region" description="Basic and acidic residues" evidence="6">
    <location>
        <begin position="170"/>
        <end position="183"/>
    </location>
</feature>
<keyword evidence="2" id="KW-0489">Methyltransferase</keyword>